<evidence type="ECO:0000313" key="2">
    <source>
        <dbReference type="EMBL" id="MDR6410322.1"/>
    </source>
</evidence>
<gene>
    <name evidence="2" type="ORF">J2804_003744</name>
</gene>
<protein>
    <recommendedName>
        <fullName evidence="4">J domain-containing protein</fullName>
    </recommendedName>
</protein>
<reference evidence="2 3" key="1">
    <citation type="submission" date="2023-07" db="EMBL/GenBank/DDBJ databases">
        <title>Sorghum-associated microbial communities from plants grown in Nebraska, USA.</title>
        <authorList>
            <person name="Schachtman D."/>
        </authorList>
    </citation>
    <scope>NUCLEOTIDE SEQUENCE [LARGE SCALE GENOMIC DNA]</scope>
    <source>
        <strain evidence="2 3">DS1316</strain>
    </source>
</reference>
<name>A0ABU1LU72_9BURK</name>
<feature type="compositionally biased region" description="Low complexity" evidence="1">
    <location>
        <begin position="122"/>
        <end position="163"/>
    </location>
</feature>
<sequence length="449" mass="47866">MPDRITSSPSISTVDRPDTAPAQDHAAARGNRPSRALSAGLQEGPGSAASLQRRTQGAPAPRTLRRTLSHSDITNRVAAFSRRFQADQETPPAARFSVTRAREVEERPAPPTQRDAAVEHPATATASSTGNASNPPNATSATTTETTATTPAAPAPGQTTAGSHEPQSGHGAPAYPYPVPYFGPHLGPSYASYASYAYAPHMQPWAAPYHAPYHSNWNWTAQHTHPATASAFSPHGYAAYTQPQHWQPQPTWGMPSYHSRVVGANSRFGFSYGSGDGPVGKQMHIGFHFNGRFRTLSFGLYPSATRPFFVSTQSGRMNAMPPAWPSAAPWHTPPAYHYGPAAHGHHAAYAASGAAAASNQRAEGEPAQVAGHTAGTHAARPWHTVLGVPQDQATVEFVTRRYFSKKRVLNPETASGKIALLELRAAYESAMEALAVRASLEETPRANVG</sequence>
<keyword evidence="3" id="KW-1185">Reference proteome</keyword>
<dbReference type="Proteomes" id="UP001264340">
    <property type="component" value="Unassembled WGS sequence"/>
</dbReference>
<evidence type="ECO:0008006" key="4">
    <source>
        <dbReference type="Google" id="ProtNLM"/>
    </source>
</evidence>
<organism evidence="2 3">
    <name type="scientific">Paraburkholderia terricola</name>
    <dbReference type="NCBI Taxonomy" id="169427"/>
    <lineage>
        <taxon>Bacteria</taxon>
        <taxon>Pseudomonadati</taxon>
        <taxon>Pseudomonadota</taxon>
        <taxon>Betaproteobacteria</taxon>
        <taxon>Burkholderiales</taxon>
        <taxon>Burkholderiaceae</taxon>
        <taxon>Paraburkholderia</taxon>
    </lineage>
</organism>
<proteinExistence type="predicted"/>
<feature type="compositionally biased region" description="Polar residues" evidence="1">
    <location>
        <begin position="1"/>
        <end position="13"/>
    </location>
</feature>
<evidence type="ECO:0000313" key="3">
    <source>
        <dbReference type="Proteomes" id="UP001264340"/>
    </source>
</evidence>
<evidence type="ECO:0000256" key="1">
    <source>
        <dbReference type="SAM" id="MobiDB-lite"/>
    </source>
</evidence>
<feature type="region of interest" description="Disordered" evidence="1">
    <location>
        <begin position="1"/>
        <end position="172"/>
    </location>
</feature>
<dbReference type="EMBL" id="JAVDRP010000006">
    <property type="protein sequence ID" value="MDR6410322.1"/>
    <property type="molecule type" value="Genomic_DNA"/>
</dbReference>
<comment type="caution">
    <text evidence="2">The sequence shown here is derived from an EMBL/GenBank/DDBJ whole genome shotgun (WGS) entry which is preliminary data.</text>
</comment>
<accession>A0ABU1LU72</accession>
<dbReference type="RefSeq" id="WP_310122517.1">
    <property type="nucleotide sequence ID" value="NZ_JAVDQV010000004.1"/>
</dbReference>